<reference evidence="4 5" key="1">
    <citation type="submission" date="2019-03" db="EMBL/GenBank/DDBJ databases">
        <title>Genomic Encyclopedia of Type Strains, Phase IV (KMG-IV): sequencing the most valuable type-strain genomes for metagenomic binning, comparative biology and taxonomic classification.</title>
        <authorList>
            <person name="Goeker M."/>
        </authorList>
    </citation>
    <scope>NUCLEOTIDE SEQUENCE [LARGE SCALE GENOMIC DNA]</scope>
    <source>
        <strain evidence="4 5">DSM 100556</strain>
    </source>
</reference>
<keyword evidence="1" id="KW-0472">Membrane</keyword>
<evidence type="ECO:0000256" key="1">
    <source>
        <dbReference type="SAM" id="Phobius"/>
    </source>
</evidence>
<dbReference type="STRING" id="1469948.GCA_000732725_02396"/>
<dbReference type="Gene3D" id="3.40.50.2300">
    <property type="match status" value="2"/>
</dbReference>
<dbReference type="CDD" id="cd01948">
    <property type="entry name" value="EAL"/>
    <property type="match status" value="1"/>
</dbReference>
<dbReference type="Pfam" id="PF00563">
    <property type="entry name" value="EAL"/>
    <property type="match status" value="1"/>
</dbReference>
<keyword evidence="1" id="KW-0812">Transmembrane</keyword>
<dbReference type="InterPro" id="IPR029787">
    <property type="entry name" value="Nucleotide_cyclase"/>
</dbReference>
<accession>A0A4R1QMJ1</accession>
<feature type="domain" description="EAL" evidence="2">
    <location>
        <begin position="609"/>
        <end position="859"/>
    </location>
</feature>
<dbReference type="PANTHER" id="PTHR33121">
    <property type="entry name" value="CYCLIC DI-GMP PHOSPHODIESTERASE PDEF"/>
    <property type="match status" value="1"/>
</dbReference>
<dbReference type="InterPro" id="IPR043128">
    <property type="entry name" value="Rev_trsase/Diguanyl_cyclase"/>
</dbReference>
<dbReference type="PANTHER" id="PTHR33121:SF71">
    <property type="entry name" value="OXYGEN SENSOR PROTEIN DOSP"/>
    <property type="match status" value="1"/>
</dbReference>
<dbReference type="GO" id="GO:0071111">
    <property type="term" value="F:cyclic-guanylate-specific phosphodiesterase activity"/>
    <property type="evidence" value="ECO:0007669"/>
    <property type="project" value="InterPro"/>
</dbReference>
<name>A0A4R1QMJ1_9FIRM</name>
<evidence type="ECO:0000259" key="2">
    <source>
        <dbReference type="PROSITE" id="PS50883"/>
    </source>
</evidence>
<evidence type="ECO:0000313" key="4">
    <source>
        <dbReference type="EMBL" id="TCL54001.1"/>
    </source>
</evidence>
<dbReference type="InterPro" id="IPR001633">
    <property type="entry name" value="EAL_dom"/>
</dbReference>
<dbReference type="AlphaFoldDB" id="A0A4R1QMJ1"/>
<comment type="caution">
    <text evidence="4">The sequence shown here is derived from an EMBL/GenBank/DDBJ whole genome shotgun (WGS) entry which is preliminary data.</text>
</comment>
<feature type="transmembrane region" description="Helical" evidence="1">
    <location>
        <begin position="12"/>
        <end position="32"/>
    </location>
</feature>
<dbReference type="EMBL" id="SLUO01000023">
    <property type="protein sequence ID" value="TCL54001.1"/>
    <property type="molecule type" value="Genomic_DNA"/>
</dbReference>
<dbReference type="SMART" id="SM00052">
    <property type="entry name" value="EAL"/>
    <property type="match status" value="1"/>
</dbReference>
<dbReference type="Proteomes" id="UP000295718">
    <property type="component" value="Unassembled WGS sequence"/>
</dbReference>
<dbReference type="Gene3D" id="3.30.70.270">
    <property type="match status" value="1"/>
</dbReference>
<dbReference type="PROSITE" id="PS50883">
    <property type="entry name" value="EAL"/>
    <property type="match status" value="1"/>
</dbReference>
<dbReference type="RefSeq" id="WP_051869522.1">
    <property type="nucleotide sequence ID" value="NZ_JPNB01000002.1"/>
</dbReference>
<dbReference type="PROSITE" id="PS50887">
    <property type="entry name" value="GGDEF"/>
    <property type="match status" value="1"/>
</dbReference>
<dbReference type="SMART" id="SM00267">
    <property type="entry name" value="GGDEF"/>
    <property type="match status" value="1"/>
</dbReference>
<feature type="domain" description="GGDEF" evidence="3">
    <location>
        <begin position="467"/>
        <end position="600"/>
    </location>
</feature>
<dbReference type="NCBIfam" id="TIGR00254">
    <property type="entry name" value="GGDEF"/>
    <property type="match status" value="1"/>
</dbReference>
<proteinExistence type="predicted"/>
<feature type="transmembrane region" description="Helical" evidence="1">
    <location>
        <begin position="363"/>
        <end position="383"/>
    </location>
</feature>
<keyword evidence="5" id="KW-1185">Reference proteome</keyword>
<organism evidence="4 5">
    <name type="scientific">Kineothrix alysoides</name>
    <dbReference type="NCBI Taxonomy" id="1469948"/>
    <lineage>
        <taxon>Bacteria</taxon>
        <taxon>Bacillati</taxon>
        <taxon>Bacillota</taxon>
        <taxon>Clostridia</taxon>
        <taxon>Lachnospirales</taxon>
        <taxon>Lachnospiraceae</taxon>
        <taxon>Kineothrix</taxon>
    </lineage>
</organism>
<dbReference type="SUPFAM" id="SSF55073">
    <property type="entry name" value="Nucleotide cyclase"/>
    <property type="match status" value="1"/>
</dbReference>
<evidence type="ECO:0000313" key="5">
    <source>
        <dbReference type="Proteomes" id="UP000295718"/>
    </source>
</evidence>
<dbReference type="Gene3D" id="3.20.20.450">
    <property type="entry name" value="EAL domain"/>
    <property type="match status" value="1"/>
</dbReference>
<evidence type="ECO:0000259" key="3">
    <source>
        <dbReference type="PROSITE" id="PS50887"/>
    </source>
</evidence>
<protein>
    <submittedName>
        <fullName evidence="4">Diguanylate cyclase (GGDEF)-like protein</fullName>
    </submittedName>
</protein>
<keyword evidence="1" id="KW-1133">Transmembrane helix</keyword>
<dbReference type="InterPro" id="IPR035919">
    <property type="entry name" value="EAL_sf"/>
</dbReference>
<gene>
    <name evidence="4" type="ORF">EDD76_12312</name>
</gene>
<dbReference type="InterPro" id="IPR000160">
    <property type="entry name" value="GGDEF_dom"/>
</dbReference>
<dbReference type="Pfam" id="PF00990">
    <property type="entry name" value="GGDEF"/>
    <property type="match status" value="1"/>
</dbReference>
<dbReference type="CDD" id="cd01949">
    <property type="entry name" value="GGDEF"/>
    <property type="match status" value="1"/>
</dbReference>
<dbReference type="InterPro" id="IPR050706">
    <property type="entry name" value="Cyclic-di-GMP_PDE-like"/>
</dbReference>
<dbReference type="SUPFAM" id="SSF141868">
    <property type="entry name" value="EAL domain-like"/>
    <property type="match status" value="1"/>
</dbReference>
<sequence length="859" mass="98558">MTKEEKKLVRRYAIGAVLLMAALVVLIYYLFFYREDTPFSVMEYSSVKHVLFISSYSESFETLDPQKAGIREAFAGNNIELNIEYMDMKRFNNKENEDLFYQNLKYKLQHCQKYDAILLGDDAALEFAQTYQQELFAGIPMVFFCINNVEHAVRAGENPYITGAVEEMYLKDTFNLAIKFQPEATKIVAIYDSTLTGQGDEKQFYSVEDDFPGYEFSGINSSEYTLEEFGEELGRITQDSIVIYMSRFEDKDGNLYTIPESVQYIVEHTKVPIYRASIAGVGEGLLGGKIVSYEKSGYLAGSIVLDILNGADVADIPVVTRGESQYRFDYQVLRKYNIDFSLIPKDAIIVNKSQTVFEKYREILLPVLLFLAVCLCILLVSIVDNIKRRRLMWEVQKSHDELKETYNKLIITEEKLKQQYEENKNYTKYLEAKEEYIIYQAEHDYLTDLPNRRAAMEMLSRLIAAKEECTVIVMDIDDFKETNDTYGHACGDEILMETARRLIRLMDDNLLYASRLGGDEFLLIIRGTREEPDSKLLCRIKQITATPITFDEKKHYIRISVGIAYFKRDAASASEIVSNADYAMYASKKLGTNEWVYYDASMKDEALRRKGIKNILSEACRNDGFYVLYQPQVDAATGMLDGYEALTRLKGHAISPAQFIAIAEESEIIVTLGRIVTKKVIEQMVTWREHGMELRPVAINFSSKQIQDGGYVSYLKDLLEEHDISSDLIEIEITESIFLNNNEKAMKLFEDFSSIGVRLALDDFGTGYSSINYLTYIPVEKIKLDKSLVDIFLTEGKDAFIENIIRLAHCLGLKITVEGVEEKHQRDRVRDLEGDYIQGYYFSKPISGEEVELLKNPIK</sequence>